<proteinExistence type="predicted"/>
<dbReference type="InterPro" id="IPR051162">
    <property type="entry name" value="T4SS_component"/>
</dbReference>
<dbReference type="PANTHER" id="PTHR30121">
    <property type="entry name" value="UNCHARACTERIZED PROTEIN YJGR-RELATED"/>
    <property type="match status" value="1"/>
</dbReference>
<reference evidence="2 3" key="1">
    <citation type="submission" date="2019-12" db="EMBL/GenBank/DDBJ databases">
        <title>Nitratireductor arenosus sp. nov., Isolated from sea sand, Jeju island, South Korea.</title>
        <authorList>
            <person name="Kim W."/>
        </authorList>
    </citation>
    <scope>NUCLEOTIDE SEQUENCE [LARGE SCALE GENOMIC DNA]</scope>
    <source>
        <strain evidence="2 3">CAU 1489</strain>
    </source>
</reference>
<protein>
    <submittedName>
        <fullName evidence="2">ATP-binding protein</fullName>
    </submittedName>
</protein>
<keyword evidence="2" id="KW-0547">Nucleotide-binding</keyword>
<gene>
    <name evidence="2" type="ORF">GN330_18790</name>
</gene>
<evidence type="ECO:0000313" key="2">
    <source>
        <dbReference type="EMBL" id="MVA99296.1"/>
    </source>
</evidence>
<feature type="region of interest" description="Disordered" evidence="1">
    <location>
        <begin position="664"/>
        <end position="730"/>
    </location>
</feature>
<evidence type="ECO:0000313" key="3">
    <source>
        <dbReference type="Proteomes" id="UP000463224"/>
    </source>
</evidence>
<dbReference type="InterPro" id="IPR027417">
    <property type="entry name" value="P-loop_NTPase"/>
</dbReference>
<dbReference type="AlphaFoldDB" id="A0A844QH82"/>
<organism evidence="2 3">
    <name type="scientific">Nitratireductor arenosus</name>
    <dbReference type="NCBI Taxonomy" id="2682096"/>
    <lineage>
        <taxon>Bacteria</taxon>
        <taxon>Pseudomonadati</taxon>
        <taxon>Pseudomonadota</taxon>
        <taxon>Alphaproteobacteria</taxon>
        <taxon>Hyphomicrobiales</taxon>
        <taxon>Phyllobacteriaceae</taxon>
        <taxon>Nitratireductor</taxon>
    </lineage>
</organism>
<keyword evidence="3" id="KW-1185">Reference proteome</keyword>
<comment type="caution">
    <text evidence="2">The sequence shown here is derived from an EMBL/GenBank/DDBJ whole genome shotgun (WGS) entry which is preliminary data.</text>
</comment>
<dbReference type="EMBL" id="WPHG01000005">
    <property type="protein sequence ID" value="MVA99296.1"/>
    <property type="molecule type" value="Genomic_DNA"/>
</dbReference>
<sequence length="730" mass="81508">MVATKHLGARLHRFVYGFFRQGDHAEVVHLHGRIDHLLQANGVKTDRQLNDLCARVAGDVGNVLHLPDERRDELRHFTAQLIAYEGMFRLPDVDFGETRTTAQYWELKDELNAQKALLERFPAVEDAITSLVQGCFGALYDNLGKVGADDVGNGINVVTPRIDRIASLGEVVERIAVAAHVEEIEHLGLFPRLRKRLEANFVAASGGDPRDIDGFSRPLRMPSKFDAKTPEDLVVTYLSGTPLLELFAGEEMFTIPQSIRFEHHHIIAGSGHGKTQTLQYLIAKDLDAVASGERSVIVIDSQGDLISNIAGLKAFAPGEPLHDRVCIVDPTDIEWPVSLNLFDVGQARLQSYPLLERERLTNSILELYDFVLGTLLSAEMTQKQSVIFRYVTRLMLHIPDATIHTLRELMEKGSEIRFAEHIARLEGTARHFFETEFPSKEFAQTRQQVLRRLWGILENQTFERMFSHPRSKLDLFAEMNAGKVILINTAKDLLKESGTEIFGRFFIAMIAQAAQERATLPESQRMPTMVYIDEAADYFDRNVGIILSQARKFKIGMVLAHQYLGQLDSKLQDAFSANTAIKFAGGFTGKDARAAAQMVNCDPALIEAQPKGAFAAHVRGMTRAAIPLRFPLGTLEEMPRMSPDEQDALRDKMRANYAVHYSELSRYQSKSEDHEDAGAQGEDSGEDIGEEGGTTPWERAEAAPSANSKTKSNRPHPPGDIEKPDDESAW</sequence>
<dbReference type="SUPFAM" id="SSF52540">
    <property type="entry name" value="P-loop containing nucleoside triphosphate hydrolases"/>
    <property type="match status" value="1"/>
</dbReference>
<dbReference type="Proteomes" id="UP000463224">
    <property type="component" value="Unassembled WGS sequence"/>
</dbReference>
<name>A0A844QH82_9HYPH</name>
<accession>A0A844QH82</accession>
<dbReference type="GO" id="GO:0005524">
    <property type="term" value="F:ATP binding"/>
    <property type="evidence" value="ECO:0007669"/>
    <property type="project" value="UniProtKB-KW"/>
</dbReference>
<evidence type="ECO:0000256" key="1">
    <source>
        <dbReference type="SAM" id="MobiDB-lite"/>
    </source>
</evidence>
<dbReference type="RefSeq" id="WP_156714335.1">
    <property type="nucleotide sequence ID" value="NZ_WPHG01000005.1"/>
</dbReference>
<keyword evidence="2" id="KW-0067">ATP-binding</keyword>
<dbReference type="Gene3D" id="3.40.50.300">
    <property type="entry name" value="P-loop containing nucleotide triphosphate hydrolases"/>
    <property type="match status" value="2"/>
</dbReference>
<dbReference type="PANTHER" id="PTHR30121:SF6">
    <property type="entry name" value="SLR6007 PROTEIN"/>
    <property type="match status" value="1"/>
</dbReference>